<feature type="transmembrane region" description="Helical" evidence="5">
    <location>
        <begin position="47"/>
        <end position="71"/>
    </location>
</feature>
<dbReference type="Pfam" id="PF00083">
    <property type="entry name" value="Sugar_tr"/>
    <property type="match status" value="1"/>
</dbReference>
<evidence type="ECO:0000256" key="5">
    <source>
        <dbReference type="SAM" id="Phobius"/>
    </source>
</evidence>
<evidence type="ECO:0000256" key="2">
    <source>
        <dbReference type="ARBA" id="ARBA00022692"/>
    </source>
</evidence>
<evidence type="ECO:0000313" key="8">
    <source>
        <dbReference type="Proteomes" id="UP001470230"/>
    </source>
</evidence>
<feature type="transmembrane region" description="Helical" evidence="5">
    <location>
        <begin position="78"/>
        <end position="97"/>
    </location>
</feature>
<reference evidence="7 8" key="1">
    <citation type="submission" date="2024-04" db="EMBL/GenBank/DDBJ databases">
        <title>Tritrichomonas musculus Genome.</title>
        <authorList>
            <person name="Alves-Ferreira E."/>
            <person name="Grigg M."/>
            <person name="Lorenzi H."/>
            <person name="Galac M."/>
        </authorList>
    </citation>
    <scope>NUCLEOTIDE SEQUENCE [LARGE SCALE GENOMIC DNA]</scope>
    <source>
        <strain evidence="7 8">EAF2021</strain>
    </source>
</reference>
<dbReference type="EMBL" id="JAPFFF010000006">
    <property type="protein sequence ID" value="KAK8887589.1"/>
    <property type="molecule type" value="Genomic_DNA"/>
</dbReference>
<dbReference type="InterPro" id="IPR005828">
    <property type="entry name" value="MFS_sugar_transport-like"/>
</dbReference>
<dbReference type="PRINTS" id="PR00171">
    <property type="entry name" value="SUGRTRNSPORT"/>
</dbReference>
<dbReference type="PANTHER" id="PTHR48021">
    <property type="match status" value="1"/>
</dbReference>
<name>A0ABR2K953_9EUKA</name>
<feature type="transmembrane region" description="Helical" evidence="5">
    <location>
        <begin position="296"/>
        <end position="315"/>
    </location>
</feature>
<feature type="transmembrane region" description="Helical" evidence="5">
    <location>
        <begin position="245"/>
        <end position="265"/>
    </location>
</feature>
<evidence type="ECO:0000256" key="4">
    <source>
        <dbReference type="ARBA" id="ARBA00023136"/>
    </source>
</evidence>
<feature type="transmembrane region" description="Helical" evidence="5">
    <location>
        <begin position="272"/>
        <end position="290"/>
    </location>
</feature>
<comment type="caution">
    <text evidence="7">The sequence shown here is derived from an EMBL/GenBank/DDBJ whole genome shotgun (WGS) entry which is preliminary data.</text>
</comment>
<keyword evidence="3 5" id="KW-1133">Transmembrane helix</keyword>
<dbReference type="PANTHER" id="PTHR48021:SF1">
    <property type="entry name" value="GH07001P-RELATED"/>
    <property type="match status" value="1"/>
</dbReference>
<dbReference type="InterPro" id="IPR036259">
    <property type="entry name" value="MFS_trans_sf"/>
</dbReference>
<dbReference type="Proteomes" id="UP001470230">
    <property type="component" value="Unassembled WGS sequence"/>
</dbReference>
<feature type="transmembrane region" description="Helical" evidence="5">
    <location>
        <begin position="165"/>
        <end position="185"/>
    </location>
</feature>
<keyword evidence="4 5" id="KW-0472">Membrane</keyword>
<feature type="transmembrane region" description="Helical" evidence="5">
    <location>
        <begin position="139"/>
        <end position="159"/>
    </location>
</feature>
<dbReference type="InterPro" id="IPR050549">
    <property type="entry name" value="MFS_Trehalose_Transporter"/>
</dbReference>
<evidence type="ECO:0000256" key="3">
    <source>
        <dbReference type="ARBA" id="ARBA00022989"/>
    </source>
</evidence>
<proteinExistence type="predicted"/>
<accession>A0ABR2K953</accession>
<dbReference type="Gene3D" id="1.20.1250.20">
    <property type="entry name" value="MFS general substrate transporter like domains"/>
    <property type="match status" value="2"/>
</dbReference>
<sequence>MICNRNIYNVLIILLLPIQYSFQTDLYTNLLLILESKWKTENKSIILIYAIKFSVNIAAIVFGIAGIFIYYRIRNRKLFISIGFIINSIVYFSYFCINEERLWVLIILRTFNGIFLGLFDSITIFYLYHFVSSNYQAFFGYLIQTVMFLGLVLMSLILYALRWQYLVVILGIQCLLISGLIWIIPEISIPQKSITHDYITSKNHRFNLFILVFIMLLQQFSGIGTCVNNVPRMLTGIGLDIDNHLQKALMNSIGCLSTFIGSFATVTISRNYLWALSSLGMCAALIIYSITLMSNIGNWVGTFGVFLFFTFYGLGQGPIPWLLCGELFPESVRIESGAITITVNMLLGLIFHFVNESITDSADEFGSIMFNAAMNFVAMFVGLFLIPVKRNEYYYNDNLM</sequence>
<protein>
    <submittedName>
        <fullName evidence="7">Glucose import</fullName>
    </submittedName>
</protein>
<comment type="subcellular location">
    <subcellularLocation>
        <location evidence="1">Membrane</location>
        <topology evidence="1">Multi-pass membrane protein</topology>
    </subcellularLocation>
</comment>
<evidence type="ECO:0000256" key="1">
    <source>
        <dbReference type="ARBA" id="ARBA00004141"/>
    </source>
</evidence>
<feature type="transmembrane region" description="Helical" evidence="5">
    <location>
        <begin position="206"/>
        <end position="225"/>
    </location>
</feature>
<keyword evidence="2 5" id="KW-0812">Transmembrane</keyword>
<dbReference type="SUPFAM" id="SSF103473">
    <property type="entry name" value="MFS general substrate transporter"/>
    <property type="match status" value="1"/>
</dbReference>
<evidence type="ECO:0000259" key="6">
    <source>
        <dbReference type="PROSITE" id="PS50850"/>
    </source>
</evidence>
<dbReference type="PROSITE" id="PS50850">
    <property type="entry name" value="MFS"/>
    <property type="match status" value="1"/>
</dbReference>
<feature type="transmembrane region" description="Helical" evidence="5">
    <location>
        <begin position="103"/>
        <end position="127"/>
    </location>
</feature>
<evidence type="ECO:0000313" key="7">
    <source>
        <dbReference type="EMBL" id="KAK8887589.1"/>
    </source>
</evidence>
<feature type="transmembrane region" description="Helical" evidence="5">
    <location>
        <begin position="336"/>
        <end position="354"/>
    </location>
</feature>
<dbReference type="InterPro" id="IPR020846">
    <property type="entry name" value="MFS_dom"/>
</dbReference>
<gene>
    <name evidence="7" type="ORF">M9Y10_038639</name>
</gene>
<feature type="domain" description="Major facilitator superfamily (MFS) profile" evidence="6">
    <location>
        <begin position="9"/>
        <end position="390"/>
    </location>
</feature>
<dbReference type="InterPro" id="IPR003663">
    <property type="entry name" value="Sugar/inositol_transpt"/>
</dbReference>
<keyword evidence="8" id="KW-1185">Reference proteome</keyword>
<organism evidence="7 8">
    <name type="scientific">Tritrichomonas musculus</name>
    <dbReference type="NCBI Taxonomy" id="1915356"/>
    <lineage>
        <taxon>Eukaryota</taxon>
        <taxon>Metamonada</taxon>
        <taxon>Parabasalia</taxon>
        <taxon>Tritrichomonadida</taxon>
        <taxon>Tritrichomonadidae</taxon>
        <taxon>Tritrichomonas</taxon>
    </lineage>
</organism>
<feature type="transmembrane region" description="Helical" evidence="5">
    <location>
        <begin position="366"/>
        <end position="386"/>
    </location>
</feature>